<feature type="domain" description="Low molecular weight protein antigen 6 PH" evidence="3">
    <location>
        <begin position="43"/>
        <end position="113"/>
    </location>
</feature>
<dbReference type="Pfam" id="PF10756">
    <property type="entry name" value="bPH_6"/>
    <property type="match status" value="1"/>
</dbReference>
<dbReference type="RefSeq" id="WP_122186431.1">
    <property type="nucleotide sequence ID" value="NZ_RFFH01000001.1"/>
</dbReference>
<feature type="compositionally biased region" description="Low complexity" evidence="1">
    <location>
        <begin position="116"/>
        <end position="128"/>
    </location>
</feature>
<evidence type="ECO:0000256" key="1">
    <source>
        <dbReference type="SAM" id="MobiDB-lite"/>
    </source>
</evidence>
<reference evidence="4 5" key="1">
    <citation type="submission" date="2018-10" db="EMBL/GenBank/DDBJ databases">
        <title>Isolation from cow dung.</title>
        <authorList>
            <person name="Ling L."/>
        </authorList>
    </citation>
    <scope>NUCLEOTIDE SEQUENCE [LARGE SCALE GENOMIC DNA]</scope>
    <source>
        <strain evidence="4 5">NEAU-LL90</strain>
    </source>
</reference>
<evidence type="ECO:0000313" key="5">
    <source>
        <dbReference type="Proteomes" id="UP000279275"/>
    </source>
</evidence>
<feature type="transmembrane region" description="Helical" evidence="2">
    <location>
        <begin position="7"/>
        <end position="40"/>
    </location>
</feature>
<dbReference type="OrthoDB" id="5190396at2"/>
<dbReference type="Proteomes" id="UP000279275">
    <property type="component" value="Unassembled WGS sequence"/>
</dbReference>
<proteinExistence type="predicted"/>
<dbReference type="InterPro" id="IPR019692">
    <property type="entry name" value="CFP-6_PH"/>
</dbReference>
<feature type="region of interest" description="Disordered" evidence="1">
    <location>
        <begin position="115"/>
        <end position="152"/>
    </location>
</feature>
<keyword evidence="5" id="KW-1185">Reference proteome</keyword>
<evidence type="ECO:0000259" key="3">
    <source>
        <dbReference type="Pfam" id="PF10756"/>
    </source>
</evidence>
<keyword evidence="2" id="KW-0472">Membrane</keyword>
<accession>A0A3M2LHG5</accession>
<organism evidence="4 5">
    <name type="scientific">Nocardia stercoris</name>
    <dbReference type="NCBI Taxonomy" id="2483361"/>
    <lineage>
        <taxon>Bacteria</taxon>
        <taxon>Bacillati</taxon>
        <taxon>Actinomycetota</taxon>
        <taxon>Actinomycetes</taxon>
        <taxon>Mycobacteriales</taxon>
        <taxon>Nocardiaceae</taxon>
        <taxon>Nocardia</taxon>
    </lineage>
</organism>
<keyword evidence="2" id="KW-1133">Transmembrane helix</keyword>
<evidence type="ECO:0000313" key="4">
    <source>
        <dbReference type="EMBL" id="RMI35455.1"/>
    </source>
</evidence>
<gene>
    <name evidence="4" type="ORF">EBN03_04140</name>
</gene>
<sequence length="152" mass="16452">MNRLGHIGVFILLFCVAFAFFGNPAVLWVLFAIPLGAALWIERTRTVVSPAGLDLRTLRGSRHIDWDSIRGLYLPKRAFARVHLDDDTDVALPAVYYDRLPELIAASGGRIPDPFAAAAQAETDAEQASSDATATENPAGTETDGDHSETTN</sequence>
<keyword evidence="2" id="KW-0812">Transmembrane</keyword>
<protein>
    <submittedName>
        <fullName evidence="4">PH domain-containing protein</fullName>
    </submittedName>
</protein>
<dbReference type="EMBL" id="RFFH01000001">
    <property type="protein sequence ID" value="RMI35455.1"/>
    <property type="molecule type" value="Genomic_DNA"/>
</dbReference>
<feature type="compositionally biased region" description="Polar residues" evidence="1">
    <location>
        <begin position="129"/>
        <end position="140"/>
    </location>
</feature>
<name>A0A3M2LHG5_9NOCA</name>
<evidence type="ECO:0000256" key="2">
    <source>
        <dbReference type="SAM" id="Phobius"/>
    </source>
</evidence>
<dbReference type="AlphaFoldDB" id="A0A3M2LHG5"/>
<comment type="caution">
    <text evidence="4">The sequence shown here is derived from an EMBL/GenBank/DDBJ whole genome shotgun (WGS) entry which is preliminary data.</text>
</comment>